<reference evidence="4" key="1">
    <citation type="journal article" date="2017" name="Nat. Ecol. Evol.">
        <title>Genome expansion and lineage-specific genetic innovations in the forest pathogenic fungi Armillaria.</title>
        <authorList>
            <person name="Sipos G."/>
            <person name="Prasanna A.N."/>
            <person name="Walter M.C."/>
            <person name="O'Connor E."/>
            <person name="Balint B."/>
            <person name="Krizsan K."/>
            <person name="Kiss B."/>
            <person name="Hess J."/>
            <person name="Varga T."/>
            <person name="Slot J."/>
            <person name="Riley R."/>
            <person name="Boka B."/>
            <person name="Rigling D."/>
            <person name="Barry K."/>
            <person name="Lee J."/>
            <person name="Mihaltcheva S."/>
            <person name="LaButti K."/>
            <person name="Lipzen A."/>
            <person name="Waldron R."/>
            <person name="Moloney N.M."/>
            <person name="Sperisen C."/>
            <person name="Kredics L."/>
            <person name="Vagvoelgyi C."/>
            <person name="Patrignani A."/>
            <person name="Fitzpatrick D."/>
            <person name="Nagy I."/>
            <person name="Doyle S."/>
            <person name="Anderson J.B."/>
            <person name="Grigoriev I.V."/>
            <person name="Gueldener U."/>
            <person name="Muensterkoetter M."/>
            <person name="Nagy L.G."/>
        </authorList>
    </citation>
    <scope>NUCLEOTIDE SEQUENCE [LARGE SCALE GENOMIC DNA]</scope>
    <source>
        <strain evidence="4">Ar21-2</strain>
    </source>
</reference>
<gene>
    <name evidence="3" type="ORF">ARMGADRAFT_907112</name>
</gene>
<dbReference type="STRING" id="47427.A0A2H3CJK2"/>
<dbReference type="SUPFAM" id="SSF51430">
    <property type="entry name" value="NAD(P)-linked oxidoreductase"/>
    <property type="match status" value="1"/>
</dbReference>
<feature type="non-terminal residue" evidence="3">
    <location>
        <position position="53"/>
    </location>
</feature>
<evidence type="ECO:0000256" key="2">
    <source>
        <dbReference type="ARBA" id="ARBA00023002"/>
    </source>
</evidence>
<dbReference type="InterPro" id="IPR005399">
    <property type="entry name" value="K_chnl_volt-dep_bsu_KCNAB-rel"/>
</dbReference>
<accession>A0A2H3CJK2</accession>
<feature type="non-terminal residue" evidence="3">
    <location>
        <position position="1"/>
    </location>
</feature>
<evidence type="ECO:0000313" key="3">
    <source>
        <dbReference type="EMBL" id="PBK81524.1"/>
    </source>
</evidence>
<organism evidence="3 4">
    <name type="scientific">Armillaria gallica</name>
    <name type="common">Bulbous honey fungus</name>
    <name type="synonym">Armillaria bulbosa</name>
    <dbReference type="NCBI Taxonomy" id="47427"/>
    <lineage>
        <taxon>Eukaryota</taxon>
        <taxon>Fungi</taxon>
        <taxon>Dikarya</taxon>
        <taxon>Basidiomycota</taxon>
        <taxon>Agaricomycotina</taxon>
        <taxon>Agaricomycetes</taxon>
        <taxon>Agaricomycetidae</taxon>
        <taxon>Agaricales</taxon>
        <taxon>Marasmiineae</taxon>
        <taxon>Physalacriaceae</taxon>
        <taxon>Armillaria</taxon>
    </lineage>
</organism>
<dbReference type="EMBL" id="KZ293729">
    <property type="protein sequence ID" value="PBK81524.1"/>
    <property type="molecule type" value="Genomic_DNA"/>
</dbReference>
<dbReference type="PANTHER" id="PTHR43150">
    <property type="entry name" value="HYPERKINETIC, ISOFORM M"/>
    <property type="match status" value="1"/>
</dbReference>
<dbReference type="AlphaFoldDB" id="A0A2H3CJK2"/>
<evidence type="ECO:0000256" key="1">
    <source>
        <dbReference type="ARBA" id="ARBA00022857"/>
    </source>
</evidence>
<keyword evidence="2" id="KW-0560">Oxidoreductase</keyword>
<dbReference type="Gene3D" id="3.20.20.100">
    <property type="entry name" value="NADP-dependent oxidoreductase domain"/>
    <property type="match status" value="1"/>
</dbReference>
<proteinExistence type="predicted"/>
<keyword evidence="1" id="KW-0521">NADP</keyword>
<dbReference type="InterPro" id="IPR036812">
    <property type="entry name" value="NAD(P)_OxRdtase_dom_sf"/>
</dbReference>
<dbReference type="Proteomes" id="UP000217790">
    <property type="component" value="Unassembled WGS sequence"/>
</dbReference>
<dbReference type="PANTHER" id="PTHR43150:SF2">
    <property type="entry name" value="HYPERKINETIC, ISOFORM M"/>
    <property type="match status" value="1"/>
</dbReference>
<keyword evidence="4" id="KW-1185">Reference proteome</keyword>
<protein>
    <submittedName>
        <fullName evidence="3">Uncharacterized protein</fullName>
    </submittedName>
</protein>
<dbReference type="GO" id="GO:0016491">
    <property type="term" value="F:oxidoreductase activity"/>
    <property type="evidence" value="ECO:0007669"/>
    <property type="project" value="UniProtKB-KW"/>
</dbReference>
<dbReference type="OrthoDB" id="1720422at2759"/>
<name>A0A2H3CJK2_ARMGA</name>
<evidence type="ECO:0000313" key="4">
    <source>
        <dbReference type="Proteomes" id="UP000217790"/>
    </source>
</evidence>
<sequence length="53" mass="5772">ELQTTSAALAHAWVARNPNTSTVILGASLPDQVLEILMALEVLPRLTEEIMSR</sequence>
<dbReference type="InParanoid" id="A0A2H3CJK2"/>